<organism evidence="6 7">
    <name type="scientific">Helianthus annuus</name>
    <name type="common">Common sunflower</name>
    <dbReference type="NCBI Taxonomy" id="4232"/>
    <lineage>
        <taxon>Eukaryota</taxon>
        <taxon>Viridiplantae</taxon>
        <taxon>Streptophyta</taxon>
        <taxon>Embryophyta</taxon>
        <taxon>Tracheophyta</taxon>
        <taxon>Spermatophyta</taxon>
        <taxon>Magnoliopsida</taxon>
        <taxon>eudicotyledons</taxon>
        <taxon>Gunneridae</taxon>
        <taxon>Pentapetalae</taxon>
        <taxon>asterids</taxon>
        <taxon>campanulids</taxon>
        <taxon>Asterales</taxon>
        <taxon>Asteraceae</taxon>
        <taxon>Asteroideae</taxon>
        <taxon>Heliantheae alliance</taxon>
        <taxon>Heliantheae</taxon>
        <taxon>Helianthus</taxon>
    </lineage>
</organism>
<evidence type="ECO:0000313" key="7">
    <source>
        <dbReference type="Proteomes" id="UP000215914"/>
    </source>
</evidence>
<evidence type="ECO:0000256" key="2">
    <source>
        <dbReference type="ARBA" id="ARBA00023242"/>
    </source>
</evidence>
<dbReference type="OrthoDB" id="1918685at2759"/>
<dbReference type="GO" id="GO:0005634">
    <property type="term" value="C:nucleus"/>
    <property type="evidence" value="ECO:0000318"/>
    <property type="project" value="GO_Central"/>
</dbReference>
<dbReference type="InterPro" id="IPR008251">
    <property type="entry name" value="Chromo_shadow_dom"/>
</dbReference>
<dbReference type="CDD" id="cd00024">
    <property type="entry name" value="CD_CSD"/>
    <property type="match status" value="1"/>
</dbReference>
<evidence type="ECO:0000256" key="1">
    <source>
        <dbReference type="ARBA" id="ARBA00004123"/>
    </source>
</evidence>
<dbReference type="Gramene" id="mRNA:HanXRQr2_Chr11g0505551">
    <property type="protein sequence ID" value="mRNA:HanXRQr2_Chr11g0505551"/>
    <property type="gene ID" value="HanXRQr2_Chr11g0505551"/>
</dbReference>
<dbReference type="InterPro" id="IPR023780">
    <property type="entry name" value="Chromo_domain"/>
</dbReference>
<dbReference type="OMA" id="QCLRYNP"/>
<dbReference type="InterPro" id="IPR016197">
    <property type="entry name" value="Chromo-like_dom_sf"/>
</dbReference>
<dbReference type="Proteomes" id="UP000215914">
    <property type="component" value="Chromosome 11"/>
</dbReference>
<dbReference type="InterPro" id="IPR000953">
    <property type="entry name" value="Chromo/chromo_shadow_dom"/>
</dbReference>
<dbReference type="PROSITE" id="PS50013">
    <property type="entry name" value="CHROMO_2"/>
    <property type="match status" value="1"/>
</dbReference>
<feature type="compositionally biased region" description="Polar residues" evidence="3">
    <location>
        <begin position="141"/>
        <end position="169"/>
    </location>
</feature>
<dbReference type="AlphaFoldDB" id="A0A251TCG9"/>
<dbReference type="EMBL" id="MNCJ02000326">
    <property type="protein sequence ID" value="KAF5783231.1"/>
    <property type="molecule type" value="Genomic_DNA"/>
</dbReference>
<protein>
    <submittedName>
        <fullName evidence="5">Chromatin remodeling &amp; transcriptional activation CHROMO-DOMAIN family</fullName>
    </submittedName>
    <submittedName>
        <fullName evidence="6">Putative chromo/chromo shadow domain-containing protein</fullName>
    </submittedName>
</protein>
<reference evidence="5" key="3">
    <citation type="submission" date="2020-06" db="EMBL/GenBank/DDBJ databases">
        <title>Helianthus annuus Genome sequencing and assembly Release 2.</title>
        <authorList>
            <person name="Gouzy J."/>
            <person name="Langlade N."/>
            <person name="Munos S."/>
        </authorList>
    </citation>
    <scope>NUCLEOTIDE SEQUENCE</scope>
    <source>
        <tissue evidence="5">Leaves</tissue>
    </source>
</reference>
<evidence type="ECO:0000313" key="5">
    <source>
        <dbReference type="EMBL" id="KAF5783231.1"/>
    </source>
</evidence>
<dbReference type="SUPFAM" id="SSF54160">
    <property type="entry name" value="Chromo domain-like"/>
    <property type="match status" value="1"/>
</dbReference>
<dbReference type="GO" id="GO:0043565">
    <property type="term" value="F:sequence-specific DNA binding"/>
    <property type="evidence" value="ECO:0000318"/>
    <property type="project" value="GO_Central"/>
</dbReference>
<dbReference type="Pfam" id="PF00385">
    <property type="entry name" value="Chromo"/>
    <property type="match status" value="1"/>
</dbReference>
<dbReference type="SMART" id="SM00300">
    <property type="entry name" value="ChSh"/>
    <property type="match status" value="1"/>
</dbReference>
<feature type="domain" description="Chromo" evidence="4">
    <location>
        <begin position="66"/>
        <end position="125"/>
    </location>
</feature>
<evidence type="ECO:0000313" key="6">
    <source>
        <dbReference type="EMBL" id="OTG08594.1"/>
    </source>
</evidence>
<sequence>MKGGARRKTLTSDLHPPLNPLHSEIVDHQVNDNNNGGENGANDHEKEENEDAADEQERPKLAEGFYEIEVIRKKRIRKGVKQYLIKWRGWPESANTWEPAESFTSCPDVLEAFESMSSGKRKRKRKQSVGPTSHSKKKQQQDSTDNGTDNQPSGLDNKLSEVNTTSPVNQENTTEFAIHIQEHPAEPAKGASKVDETEVLRTSPRIGARRRKSCAVKRFKKELNAIPKQDFTKKTTAATDGNVEDGNTNADDVVDGLDSGKVLDVPKSVSVITKIIKPVNYSISMVSDMEEVFVSFLVLRSDGEEIVVDNKYLKENNPVLLINFYEQHLRYNSPSE</sequence>
<reference evidence="5 7" key="1">
    <citation type="journal article" date="2017" name="Nature">
        <title>The sunflower genome provides insights into oil metabolism, flowering and Asterid evolution.</title>
        <authorList>
            <person name="Badouin H."/>
            <person name="Gouzy J."/>
            <person name="Grassa C.J."/>
            <person name="Murat F."/>
            <person name="Staton S.E."/>
            <person name="Cottret L."/>
            <person name="Lelandais-Briere C."/>
            <person name="Owens G.L."/>
            <person name="Carrere S."/>
            <person name="Mayjonade B."/>
            <person name="Legrand L."/>
            <person name="Gill N."/>
            <person name="Kane N.C."/>
            <person name="Bowers J.E."/>
            <person name="Hubner S."/>
            <person name="Bellec A."/>
            <person name="Berard A."/>
            <person name="Berges H."/>
            <person name="Blanchet N."/>
            <person name="Boniface M.C."/>
            <person name="Brunel D."/>
            <person name="Catrice O."/>
            <person name="Chaidir N."/>
            <person name="Claudel C."/>
            <person name="Donnadieu C."/>
            <person name="Faraut T."/>
            <person name="Fievet G."/>
            <person name="Helmstetter N."/>
            <person name="King M."/>
            <person name="Knapp S.J."/>
            <person name="Lai Z."/>
            <person name="Le Paslier M.C."/>
            <person name="Lippi Y."/>
            <person name="Lorenzon L."/>
            <person name="Mandel J.R."/>
            <person name="Marage G."/>
            <person name="Marchand G."/>
            <person name="Marquand E."/>
            <person name="Bret-Mestries E."/>
            <person name="Morien E."/>
            <person name="Nambeesan S."/>
            <person name="Nguyen T."/>
            <person name="Pegot-Espagnet P."/>
            <person name="Pouilly N."/>
            <person name="Raftis F."/>
            <person name="Sallet E."/>
            <person name="Schiex T."/>
            <person name="Thomas J."/>
            <person name="Vandecasteele C."/>
            <person name="Vares D."/>
            <person name="Vear F."/>
            <person name="Vautrin S."/>
            <person name="Crespi M."/>
            <person name="Mangin B."/>
            <person name="Burke J.M."/>
            <person name="Salse J."/>
            <person name="Munos S."/>
            <person name="Vincourt P."/>
            <person name="Rieseberg L.H."/>
            <person name="Langlade N.B."/>
        </authorList>
    </citation>
    <scope>NUCLEOTIDE SEQUENCE [LARGE SCALE GENOMIC DNA]</scope>
    <source>
        <strain evidence="7">cv. SF193</strain>
        <tissue evidence="5">Leaves</tissue>
    </source>
</reference>
<dbReference type="GO" id="GO:0045814">
    <property type="term" value="P:negative regulation of gene expression, epigenetic"/>
    <property type="evidence" value="ECO:0000318"/>
    <property type="project" value="GO_Central"/>
</dbReference>
<gene>
    <name evidence="6" type="ORF">HannXRQ_Chr11g0343451</name>
    <name evidence="5" type="ORF">HanXRQr2_Chr11g0505551</name>
</gene>
<dbReference type="GO" id="GO:0031507">
    <property type="term" value="P:heterochromatin formation"/>
    <property type="evidence" value="ECO:0007669"/>
    <property type="project" value="InterPro"/>
</dbReference>
<accession>A0A251TCG9</accession>
<dbReference type="InParanoid" id="A0A251TCG9"/>
<feature type="region of interest" description="Disordered" evidence="3">
    <location>
        <begin position="114"/>
        <end position="169"/>
    </location>
</feature>
<dbReference type="Gene3D" id="2.40.50.40">
    <property type="match status" value="1"/>
</dbReference>
<dbReference type="InterPro" id="IPR044251">
    <property type="entry name" value="LHP1-like"/>
</dbReference>
<dbReference type="GO" id="GO:0045892">
    <property type="term" value="P:negative regulation of DNA-templated transcription"/>
    <property type="evidence" value="ECO:0000318"/>
    <property type="project" value="GO_Central"/>
</dbReference>
<proteinExistence type="predicted"/>
<dbReference type="PANTHER" id="PTHR47240:SF2">
    <property type="entry name" value="CHROMO DOMAIN-CONTAINING PROTEIN LHP1"/>
    <property type="match status" value="1"/>
</dbReference>
<name>A0A251TCG9_HELAN</name>
<evidence type="ECO:0000256" key="3">
    <source>
        <dbReference type="SAM" id="MobiDB-lite"/>
    </source>
</evidence>
<dbReference type="EMBL" id="CM007900">
    <property type="protein sequence ID" value="OTG08594.1"/>
    <property type="molecule type" value="Genomic_DNA"/>
</dbReference>
<dbReference type="SMART" id="SM00298">
    <property type="entry name" value="CHROMO"/>
    <property type="match status" value="1"/>
</dbReference>
<dbReference type="GO" id="GO:0003682">
    <property type="term" value="F:chromatin binding"/>
    <property type="evidence" value="ECO:0000318"/>
    <property type="project" value="GO_Central"/>
</dbReference>
<dbReference type="STRING" id="4232.A0A251TCG9"/>
<keyword evidence="7" id="KW-1185">Reference proteome</keyword>
<keyword evidence="2" id="KW-0539">Nucleus</keyword>
<evidence type="ECO:0000259" key="4">
    <source>
        <dbReference type="PROSITE" id="PS50013"/>
    </source>
</evidence>
<feature type="region of interest" description="Disordered" evidence="3">
    <location>
        <begin position="1"/>
        <end position="64"/>
    </location>
</feature>
<comment type="subcellular location">
    <subcellularLocation>
        <location evidence="1">Nucleus</location>
    </subcellularLocation>
</comment>
<dbReference type="PANTHER" id="PTHR47240">
    <property type="entry name" value="CHROMO DOMAIN-CONTAINING PROTEIN LHP1"/>
    <property type="match status" value="1"/>
</dbReference>
<reference evidence="6" key="2">
    <citation type="submission" date="2017-02" db="EMBL/GenBank/DDBJ databases">
        <title>Sunflower complete genome.</title>
        <authorList>
            <person name="Langlade N."/>
            <person name="Munos S."/>
        </authorList>
    </citation>
    <scope>NUCLEOTIDE SEQUENCE [LARGE SCALE GENOMIC DNA]</scope>
    <source>
        <tissue evidence="6">Leaves</tissue>
    </source>
</reference>